<protein>
    <submittedName>
        <fullName evidence="3">Uncharacterized protein</fullName>
    </submittedName>
</protein>
<evidence type="ECO:0000256" key="1">
    <source>
        <dbReference type="SAM" id="Phobius"/>
    </source>
</evidence>
<dbReference type="Proteomes" id="UP000016935">
    <property type="component" value="Unassembled WGS sequence"/>
</dbReference>
<name>R0IQK3_EXST2</name>
<keyword evidence="1" id="KW-1133">Transmembrane helix</keyword>
<evidence type="ECO:0000256" key="2">
    <source>
        <dbReference type="SAM" id="SignalP"/>
    </source>
</evidence>
<dbReference type="EMBL" id="KB908592">
    <property type="protein sequence ID" value="EOA87175.1"/>
    <property type="molecule type" value="Genomic_DNA"/>
</dbReference>
<accession>R0IQK3</accession>
<sequence length="152" mass="15777">MQSSCLLAGAAAAAAAAALLGDEMWYIGAAAAAAAGCVDQVSQSQSEERATWSVGIAREMVVAWWSWCSVKNDGPRLGQMGQLWEQIAVLCLGCPDEFLAPGGTPVEAPSADGWYGGMTHGLVVVHKVHGVAGSMAMAMVMAMVVLYISWST</sequence>
<dbReference type="GeneID" id="19403551"/>
<keyword evidence="4" id="KW-1185">Reference proteome</keyword>
<keyword evidence="1" id="KW-0812">Transmembrane</keyword>
<reference evidence="3 4" key="1">
    <citation type="journal article" date="2012" name="PLoS Pathog.">
        <title>Diverse lifestyles and strategies of plant pathogenesis encoded in the genomes of eighteen Dothideomycetes fungi.</title>
        <authorList>
            <person name="Ohm R.A."/>
            <person name="Feau N."/>
            <person name="Henrissat B."/>
            <person name="Schoch C.L."/>
            <person name="Horwitz B.A."/>
            <person name="Barry K.W."/>
            <person name="Condon B.J."/>
            <person name="Copeland A.C."/>
            <person name="Dhillon B."/>
            <person name="Glaser F."/>
            <person name="Hesse C.N."/>
            <person name="Kosti I."/>
            <person name="LaButti K."/>
            <person name="Lindquist E.A."/>
            <person name="Lucas S."/>
            <person name="Salamov A.A."/>
            <person name="Bradshaw R.E."/>
            <person name="Ciuffetti L."/>
            <person name="Hamelin R.C."/>
            <person name="Kema G.H.J."/>
            <person name="Lawrence C."/>
            <person name="Scott J.A."/>
            <person name="Spatafora J.W."/>
            <person name="Turgeon B.G."/>
            <person name="de Wit P.J.G.M."/>
            <person name="Zhong S."/>
            <person name="Goodwin S.B."/>
            <person name="Grigoriev I.V."/>
        </authorList>
    </citation>
    <scope>NUCLEOTIDE SEQUENCE [LARGE SCALE GENOMIC DNA]</scope>
    <source>
        <strain evidence="4">28A</strain>
    </source>
</reference>
<gene>
    <name evidence="3" type="ORF">SETTUDRAFT_31467</name>
</gene>
<evidence type="ECO:0000313" key="4">
    <source>
        <dbReference type="Proteomes" id="UP000016935"/>
    </source>
</evidence>
<feature type="transmembrane region" description="Helical" evidence="1">
    <location>
        <begin position="128"/>
        <end position="150"/>
    </location>
</feature>
<dbReference type="HOGENOM" id="CLU_1723459_0_0_1"/>
<keyword evidence="2" id="KW-0732">Signal</keyword>
<feature type="signal peptide" evidence="2">
    <location>
        <begin position="1"/>
        <end position="21"/>
    </location>
</feature>
<feature type="chain" id="PRO_5004353206" evidence="2">
    <location>
        <begin position="22"/>
        <end position="152"/>
    </location>
</feature>
<proteinExistence type="predicted"/>
<reference evidence="3 4" key="2">
    <citation type="journal article" date="2013" name="PLoS Genet.">
        <title>Comparative genome structure, secondary metabolite, and effector coding capacity across Cochliobolus pathogens.</title>
        <authorList>
            <person name="Condon B.J."/>
            <person name="Leng Y."/>
            <person name="Wu D."/>
            <person name="Bushley K.E."/>
            <person name="Ohm R.A."/>
            <person name="Otillar R."/>
            <person name="Martin J."/>
            <person name="Schackwitz W."/>
            <person name="Grimwood J."/>
            <person name="MohdZainudin N."/>
            <person name="Xue C."/>
            <person name="Wang R."/>
            <person name="Manning V.A."/>
            <person name="Dhillon B."/>
            <person name="Tu Z.J."/>
            <person name="Steffenson B.J."/>
            <person name="Salamov A."/>
            <person name="Sun H."/>
            <person name="Lowry S."/>
            <person name="LaButti K."/>
            <person name="Han J."/>
            <person name="Copeland A."/>
            <person name="Lindquist E."/>
            <person name="Barry K."/>
            <person name="Schmutz J."/>
            <person name="Baker S.E."/>
            <person name="Ciuffetti L.M."/>
            <person name="Grigoriev I.V."/>
            <person name="Zhong S."/>
            <person name="Turgeon B.G."/>
        </authorList>
    </citation>
    <scope>NUCLEOTIDE SEQUENCE [LARGE SCALE GENOMIC DNA]</scope>
    <source>
        <strain evidence="4">28A</strain>
    </source>
</reference>
<keyword evidence="1" id="KW-0472">Membrane</keyword>
<dbReference type="RefSeq" id="XP_008025068.1">
    <property type="nucleotide sequence ID" value="XM_008026877.1"/>
</dbReference>
<dbReference type="AlphaFoldDB" id="R0IQK3"/>
<organism evidence="3 4">
    <name type="scientific">Exserohilum turcicum (strain 28A)</name>
    <name type="common">Northern leaf blight fungus</name>
    <name type="synonym">Setosphaeria turcica</name>
    <dbReference type="NCBI Taxonomy" id="671987"/>
    <lineage>
        <taxon>Eukaryota</taxon>
        <taxon>Fungi</taxon>
        <taxon>Dikarya</taxon>
        <taxon>Ascomycota</taxon>
        <taxon>Pezizomycotina</taxon>
        <taxon>Dothideomycetes</taxon>
        <taxon>Pleosporomycetidae</taxon>
        <taxon>Pleosporales</taxon>
        <taxon>Pleosporineae</taxon>
        <taxon>Pleosporaceae</taxon>
        <taxon>Exserohilum</taxon>
    </lineage>
</organism>
<evidence type="ECO:0000313" key="3">
    <source>
        <dbReference type="EMBL" id="EOA87175.1"/>
    </source>
</evidence>